<evidence type="ECO:0000313" key="1">
    <source>
        <dbReference type="EMBL" id="APW64743.1"/>
    </source>
</evidence>
<evidence type="ECO:0000313" key="2">
    <source>
        <dbReference type="Proteomes" id="UP000186074"/>
    </source>
</evidence>
<dbReference type="Proteomes" id="UP000186074">
    <property type="component" value="Chromosome"/>
</dbReference>
<keyword evidence="2" id="KW-1185">Reference proteome</keyword>
<dbReference type="RefSeq" id="WP_076083818.1">
    <property type="nucleotide sequence ID" value="NZ_CP019070.1"/>
</dbReference>
<reference evidence="1 2" key="1">
    <citation type="submission" date="2017-01" db="EMBL/GenBank/DDBJ databases">
        <title>Genome sequencing of Arcobacter sp. LPB0137.</title>
        <authorList>
            <person name="Lee G.-W."/>
            <person name="Yi H."/>
        </authorList>
    </citation>
    <scope>NUCLEOTIDE SEQUENCE [LARGE SCALE GENOMIC DNA]</scope>
    <source>
        <strain evidence="1 2">LPB0137</strain>
    </source>
</reference>
<organism evidence="1 2">
    <name type="scientific">Poseidonibacter parvus</name>
    <dbReference type="NCBI Taxonomy" id="1850254"/>
    <lineage>
        <taxon>Bacteria</taxon>
        <taxon>Pseudomonadati</taxon>
        <taxon>Campylobacterota</taxon>
        <taxon>Epsilonproteobacteria</taxon>
        <taxon>Campylobacterales</taxon>
        <taxon>Arcobacteraceae</taxon>
        <taxon>Poseidonibacter</taxon>
    </lineage>
</organism>
<protein>
    <submittedName>
        <fullName evidence="1">Uncharacterized protein</fullName>
    </submittedName>
</protein>
<dbReference type="EMBL" id="CP019070">
    <property type="protein sequence ID" value="APW64743.1"/>
    <property type="molecule type" value="Genomic_DNA"/>
</dbReference>
<dbReference type="AlphaFoldDB" id="A0A1P8KJK3"/>
<dbReference type="STRING" id="1850254.LPB137_02225"/>
<proteinExistence type="predicted"/>
<dbReference type="OrthoDB" id="5338979at2"/>
<sequence length="213" mass="24608">MNPFPEKKEVLEKVQKGILNARENFSLWTGEELYLSYAPANFLSIHISQEISKLSVLPEIFIDATIADTLKYALKNTDEYKSFMRKNEIMDRTFCITLDERFDHETNRDSIAKVIISVRNGVRNVKEEYLNDIDVMCKVISDSSLDYAVFAFYLDISNKARIKAKERINELISAFDEVSEKYKEISTRFIGGDINTIENIGEWSVGCYVIENK</sequence>
<dbReference type="KEGG" id="alp:LPB137_02225"/>
<gene>
    <name evidence="1" type="ORF">LPB137_02225</name>
</gene>
<name>A0A1P8KJK3_9BACT</name>
<accession>A0A1P8KJK3</accession>